<reference evidence="2 4" key="2">
    <citation type="journal article" date="2016" name="Genome Announc.">
        <title>Genome Sequence of Nitrosomonas communis Strain Nm2, a Mesophilic Ammonia-Oxidizing Bacterium Isolated from Mediterranean Soil.</title>
        <authorList>
            <person name="Kozlowski J.A."/>
            <person name="Kits K.D."/>
            <person name="Stein L.Y."/>
        </authorList>
    </citation>
    <scope>NUCLEOTIDE SEQUENCE [LARGE SCALE GENOMIC DNA]</scope>
    <source>
        <strain evidence="2 4">Nm2</strain>
    </source>
</reference>
<reference evidence="4" key="1">
    <citation type="submission" date="2015-05" db="EMBL/GenBank/DDBJ databases">
        <title>Draft genome of Nitrosomonas communis strain Nm2.</title>
        <authorList>
            <person name="Kozlowski J.A."/>
            <person name="Kits K.D."/>
            <person name="Stein L.Y."/>
        </authorList>
    </citation>
    <scope>NUCLEOTIDE SEQUENCE [LARGE SCALE GENOMIC DNA]</scope>
    <source>
        <strain evidence="4">Nm2</strain>
    </source>
</reference>
<dbReference type="EMBL" id="CP011451">
    <property type="protein sequence ID" value="AKH38977.1"/>
    <property type="molecule type" value="Genomic_DNA"/>
</dbReference>
<evidence type="ECO:0000313" key="3">
    <source>
        <dbReference type="EMBL" id="TYP70945.1"/>
    </source>
</evidence>
<dbReference type="RefSeq" id="WP_046851011.1">
    <property type="nucleotide sequence ID" value="NZ_CP011451.1"/>
</dbReference>
<organism evidence="2 4">
    <name type="scientific">Nitrosomonas communis</name>
    <dbReference type="NCBI Taxonomy" id="44574"/>
    <lineage>
        <taxon>Bacteria</taxon>
        <taxon>Pseudomonadati</taxon>
        <taxon>Pseudomonadota</taxon>
        <taxon>Betaproteobacteria</taxon>
        <taxon>Nitrosomonadales</taxon>
        <taxon>Nitrosomonadaceae</taxon>
        <taxon>Nitrosomonas</taxon>
    </lineage>
</organism>
<evidence type="ECO:0000259" key="1">
    <source>
        <dbReference type="Pfam" id="PF17892"/>
    </source>
</evidence>
<keyword evidence="4" id="KW-1185">Reference proteome</keyword>
<reference evidence="3 5" key="3">
    <citation type="submission" date="2019-07" db="EMBL/GenBank/DDBJ databases">
        <title>Active sludge and wastewater microbial communities from Klosterneuburg, Austria.</title>
        <authorList>
            <person name="Wagner M."/>
        </authorList>
    </citation>
    <scope>NUCLEOTIDE SEQUENCE [LARGE SCALE GENOMIC DNA]</scope>
    <source>
        <strain evidence="3 5">Nm2</strain>
    </source>
</reference>
<dbReference type="Proteomes" id="UP000034156">
    <property type="component" value="Chromosome"/>
</dbReference>
<dbReference type="KEGG" id="nco:AAW31_16095"/>
<proteinExistence type="predicted"/>
<accession>A0A0F7KJL9</accession>
<evidence type="ECO:0000313" key="2">
    <source>
        <dbReference type="EMBL" id="AKH38977.1"/>
    </source>
</evidence>
<dbReference type="OrthoDB" id="9800974at2"/>
<dbReference type="AlphaFoldDB" id="A0A0F7KJL9"/>
<evidence type="ECO:0000313" key="5">
    <source>
        <dbReference type="Proteomes" id="UP000324176"/>
    </source>
</evidence>
<dbReference type="EMBL" id="VNHT01000117">
    <property type="protein sequence ID" value="TYP70945.1"/>
    <property type="molecule type" value="Genomic_DNA"/>
</dbReference>
<gene>
    <name evidence="2" type="ORF">AAW31_16095</name>
    <name evidence="3" type="ORF">BCL69_11173</name>
</gene>
<dbReference type="Pfam" id="PF17892">
    <property type="entry name" value="Cadherin_5"/>
    <property type="match status" value="1"/>
</dbReference>
<dbReference type="PATRIC" id="fig|44574.3.peg.3892"/>
<protein>
    <recommendedName>
        <fullName evidence="1">Cadherin-like domain-containing protein</fullName>
    </recommendedName>
</protein>
<dbReference type="InterPro" id="IPR041690">
    <property type="entry name" value="Cadherin_5"/>
</dbReference>
<name>A0A0F7KJL9_9PROT</name>
<sequence length="643" mass="71618">MNLSARFTQYFMRGCLFFALVPSVWLTNIVHAQNTIAPKNIAIYYGMPSLVNGANGNISTAVDVFNDYDAVVFGDSLQFPQYTGAFGQIPYFGCDQNSHFDHDLTQQIIKQLQPPSGKTQVYGYVSIGGENTARQCNGIPVPLTVDEMKARIDAWANMGVVGIFLDEAEYGFGSTRTVQNEIVDYVHSKSLKAFINGYNPDDVFGTDIINEISYTTGYYANTLSSVQMNPQGVAPRLGAMDIYLLEHYQVINGSFVEPQIWIDRSDKAYTYKQKYGTQIATITTQADVFPNQTDCTLLFEENKFDYAWWSTLLYGFDFMAWGEPSGFSSWGTCSNALPFHARPNLGDIGEFISSVIHPLPNAQPPIHYRNTTTGVIEVDTSTHTGRFSPAASPNQAPIANDDNVTTFEGRPIIITALELLKNDSDPDNDGINVATVDTTSSRGGTIFNNGDNIYTYKPAPNILGTDSFNYTIVDDRNMGAKAVVYVNITHPMLTPATYFPETVTVSTGEYQWGTLKSFKKADKDTYDIKSLQTADGRSTDWYATTTIQDWPASMSELSLSYKGQYSRKNVMQSLYLYNYKTANWDLLDKRTVGNTDDVTVSAVINLSPDKYVSSKGEMKVRVRGIHTSRNFECWANSLSWTVR</sequence>
<feature type="domain" description="Cadherin-like" evidence="1">
    <location>
        <begin position="394"/>
        <end position="488"/>
    </location>
</feature>
<evidence type="ECO:0000313" key="4">
    <source>
        <dbReference type="Proteomes" id="UP000034156"/>
    </source>
</evidence>
<dbReference type="Proteomes" id="UP000324176">
    <property type="component" value="Unassembled WGS sequence"/>
</dbReference>
<dbReference type="Gene3D" id="2.60.40.3440">
    <property type="match status" value="1"/>
</dbReference>